<comment type="caution">
    <text evidence="2">The sequence shown here is derived from an EMBL/GenBank/DDBJ whole genome shotgun (WGS) entry which is preliminary data.</text>
</comment>
<keyword evidence="3" id="KW-1185">Reference proteome</keyword>
<evidence type="ECO:0008006" key="4">
    <source>
        <dbReference type="Google" id="ProtNLM"/>
    </source>
</evidence>
<feature type="transmembrane region" description="Helical" evidence="1">
    <location>
        <begin position="70"/>
        <end position="93"/>
    </location>
</feature>
<evidence type="ECO:0000256" key="1">
    <source>
        <dbReference type="SAM" id="Phobius"/>
    </source>
</evidence>
<dbReference type="AlphaFoldDB" id="A0A2S7K0T7"/>
<evidence type="ECO:0000313" key="2">
    <source>
        <dbReference type="EMBL" id="PQA86130.1"/>
    </source>
</evidence>
<evidence type="ECO:0000313" key="3">
    <source>
        <dbReference type="Proteomes" id="UP000239504"/>
    </source>
</evidence>
<organism evidence="2 3">
    <name type="scientific">Hyphococcus luteus</name>
    <dbReference type="NCBI Taxonomy" id="2058213"/>
    <lineage>
        <taxon>Bacteria</taxon>
        <taxon>Pseudomonadati</taxon>
        <taxon>Pseudomonadota</taxon>
        <taxon>Alphaproteobacteria</taxon>
        <taxon>Parvularculales</taxon>
        <taxon>Parvularculaceae</taxon>
        <taxon>Hyphococcus</taxon>
    </lineage>
</organism>
<keyword evidence="1" id="KW-1133">Transmembrane helix</keyword>
<sequence>MQSAPIDRPQKENKTMSEIVSRFFTFDKLIATILIKVLYWIGVVFIAIGVLVGIFGGFGKGVLSGLGMIIAAPIGGVIALIFWRFLCEIYIVVFGMYDRLGKIQEAVGGGAKDAGPTTDAP</sequence>
<accession>A0A2S7K0T7</accession>
<dbReference type="InterPro" id="IPR025557">
    <property type="entry name" value="DUF4282"/>
</dbReference>
<protein>
    <recommendedName>
        <fullName evidence="4">DUF4282 domain-containing protein</fullName>
    </recommendedName>
</protein>
<feature type="transmembrane region" description="Helical" evidence="1">
    <location>
        <begin position="37"/>
        <end position="58"/>
    </location>
</feature>
<proteinExistence type="predicted"/>
<dbReference type="Proteomes" id="UP000239504">
    <property type="component" value="Unassembled WGS sequence"/>
</dbReference>
<keyword evidence="1" id="KW-0472">Membrane</keyword>
<dbReference type="Pfam" id="PF14110">
    <property type="entry name" value="DUF4282"/>
    <property type="match status" value="1"/>
</dbReference>
<gene>
    <name evidence="2" type="ORF">CW354_17370</name>
</gene>
<dbReference type="EMBL" id="PJCH01000015">
    <property type="protein sequence ID" value="PQA86130.1"/>
    <property type="molecule type" value="Genomic_DNA"/>
</dbReference>
<name>A0A2S7K0T7_9PROT</name>
<keyword evidence="1" id="KW-0812">Transmembrane</keyword>
<reference evidence="2 3" key="1">
    <citation type="submission" date="2017-12" db="EMBL/GenBank/DDBJ databases">
        <authorList>
            <person name="Hurst M.R.H."/>
        </authorList>
    </citation>
    <scope>NUCLEOTIDE SEQUENCE [LARGE SCALE GENOMIC DNA]</scope>
    <source>
        <strain evidence="2 3">SY-3-19</strain>
    </source>
</reference>